<protein>
    <submittedName>
        <fullName evidence="5">ABC transporter substrate-binding protein</fullName>
    </submittedName>
</protein>
<dbReference type="Gene3D" id="3.40.190.10">
    <property type="entry name" value="Periplasmic binding protein-like II"/>
    <property type="match status" value="2"/>
</dbReference>
<dbReference type="Pfam" id="PF09084">
    <property type="entry name" value="NMT1"/>
    <property type="match status" value="1"/>
</dbReference>
<evidence type="ECO:0000313" key="5">
    <source>
        <dbReference type="EMBL" id="TMJ06878.1"/>
    </source>
</evidence>
<sequence>MTRQRLVALAIAMILSAPGLTVRAGAQGQPFAKVRVVHVPVLIFAPLYVAIERGYFTQQGIDVELIGTPGGLSSFAVLASGRAEVVIGGLGASLFNAAARGLDFKVVGPVHMERPPVSTPLVVSKKAYDSGEIRSVADLRGKKVSVNVIGSATEFWLHSALLRGGLTIDDVQLVAVNFPEVPAALANGAIAAGLLGEPLATLAEGQGQIVRLSEDFVNGIQVTAVYYSGDFIRRSPKLATGFMIAWLQASRDLYGDGYRRDDIARIVEKYTGVPAAVVKKARPPFHEPDGKMNFNDFKRLQDFFRKRGELTYDKALEPSAYIDTSFVRQAVAALGPFAAR</sequence>
<proteinExistence type="inferred from homology"/>
<reference evidence="5 6" key="1">
    <citation type="journal article" date="2019" name="Nat. Microbiol.">
        <title>Mediterranean grassland soil C-N compound turnover is dependent on rainfall and depth, and is mediated by genomically divergent microorganisms.</title>
        <authorList>
            <person name="Diamond S."/>
            <person name="Andeer P.F."/>
            <person name="Li Z."/>
            <person name="Crits-Christoph A."/>
            <person name="Burstein D."/>
            <person name="Anantharaman K."/>
            <person name="Lane K.R."/>
            <person name="Thomas B.C."/>
            <person name="Pan C."/>
            <person name="Northen T.R."/>
            <person name="Banfield J.F."/>
        </authorList>
    </citation>
    <scope>NUCLEOTIDE SEQUENCE [LARGE SCALE GENOMIC DNA]</scope>
    <source>
        <strain evidence="5">NP_4</strain>
    </source>
</reference>
<dbReference type="AlphaFoldDB" id="A0A537LFT8"/>
<evidence type="ECO:0000256" key="1">
    <source>
        <dbReference type="ARBA" id="ARBA00004418"/>
    </source>
</evidence>
<comment type="caution">
    <text evidence="5">The sequence shown here is derived from an EMBL/GenBank/DDBJ whole genome shotgun (WGS) entry which is preliminary data.</text>
</comment>
<dbReference type="GO" id="GO:0042597">
    <property type="term" value="C:periplasmic space"/>
    <property type="evidence" value="ECO:0007669"/>
    <property type="project" value="UniProtKB-SubCell"/>
</dbReference>
<dbReference type="Proteomes" id="UP000319353">
    <property type="component" value="Unassembled WGS sequence"/>
</dbReference>
<organism evidence="5 6">
    <name type="scientific">Candidatus Segetimicrobium genomatis</name>
    <dbReference type="NCBI Taxonomy" id="2569760"/>
    <lineage>
        <taxon>Bacteria</taxon>
        <taxon>Bacillati</taxon>
        <taxon>Candidatus Sysuimicrobiota</taxon>
        <taxon>Candidatus Sysuimicrobiia</taxon>
        <taxon>Candidatus Sysuimicrobiales</taxon>
        <taxon>Candidatus Segetimicrobiaceae</taxon>
        <taxon>Candidatus Segetimicrobium</taxon>
    </lineage>
</organism>
<keyword evidence="3" id="KW-0732">Signal</keyword>
<comment type="subcellular location">
    <subcellularLocation>
        <location evidence="1">Periplasm</location>
    </subcellularLocation>
</comment>
<gene>
    <name evidence="5" type="ORF">E6H01_00145</name>
</gene>
<dbReference type="SUPFAM" id="SSF53850">
    <property type="entry name" value="Periplasmic binding protein-like II"/>
    <property type="match status" value="1"/>
</dbReference>
<dbReference type="PANTHER" id="PTHR30024:SF47">
    <property type="entry name" value="TAURINE-BINDING PERIPLASMIC PROTEIN"/>
    <property type="match status" value="1"/>
</dbReference>
<dbReference type="InterPro" id="IPR015168">
    <property type="entry name" value="SsuA/THI5"/>
</dbReference>
<evidence type="ECO:0000259" key="4">
    <source>
        <dbReference type="Pfam" id="PF09084"/>
    </source>
</evidence>
<evidence type="ECO:0000256" key="3">
    <source>
        <dbReference type="ARBA" id="ARBA00022729"/>
    </source>
</evidence>
<feature type="domain" description="SsuA/THI5-like" evidence="4">
    <location>
        <begin position="44"/>
        <end position="251"/>
    </location>
</feature>
<dbReference type="PANTHER" id="PTHR30024">
    <property type="entry name" value="ALIPHATIC SULFONATES-BINDING PROTEIN-RELATED"/>
    <property type="match status" value="1"/>
</dbReference>
<name>A0A537LFT8_9BACT</name>
<dbReference type="EMBL" id="VBAL01000005">
    <property type="protein sequence ID" value="TMJ06878.1"/>
    <property type="molecule type" value="Genomic_DNA"/>
</dbReference>
<accession>A0A537LFT8</accession>
<evidence type="ECO:0000313" key="6">
    <source>
        <dbReference type="Proteomes" id="UP000319353"/>
    </source>
</evidence>
<comment type="similarity">
    <text evidence="2">Belongs to the bacterial solute-binding protein SsuA/TauA family.</text>
</comment>
<evidence type="ECO:0000256" key="2">
    <source>
        <dbReference type="ARBA" id="ARBA00010742"/>
    </source>
</evidence>